<proteinExistence type="predicted"/>
<evidence type="ECO:0000313" key="1">
    <source>
        <dbReference type="EMBL" id="MIV42874.1"/>
    </source>
</evidence>
<gene>
    <name evidence="1" type="ORF">A7E06_04655</name>
</gene>
<reference evidence="1" key="1">
    <citation type="submission" date="2018-07" db="EMBL/GenBank/DDBJ databases">
        <authorList>
            <consortium name="GenomeTrakr network: Whole genome sequencing for foodborne pathogen traceback"/>
        </authorList>
    </citation>
    <scope>NUCLEOTIDE SEQUENCE [LARGE SCALE GENOMIC DNA]</scope>
    <source>
        <strain evidence="1">CFSAN048114</strain>
    </source>
</reference>
<dbReference type="SUPFAM" id="SSF51274">
    <property type="entry name" value="Head decoration protein D (gpD, major capsid protein D)"/>
    <property type="match status" value="1"/>
</dbReference>
<protein>
    <submittedName>
        <fullName evidence="1">Head decoration protein</fullName>
    </submittedName>
</protein>
<dbReference type="Gene3D" id="2.40.300.10">
    <property type="entry name" value="Head decoration protein D"/>
    <property type="match status" value="1"/>
</dbReference>
<dbReference type="InterPro" id="IPR004195">
    <property type="entry name" value="Head_decoration_D"/>
</dbReference>
<dbReference type="Proteomes" id="UP000839530">
    <property type="component" value="Unassembled WGS sequence"/>
</dbReference>
<dbReference type="InterPro" id="IPR036630">
    <property type="entry name" value="Head_decoration_D_sf"/>
</dbReference>
<accession>A0A402WB86</accession>
<sequence length="115" mass="12009">MTFKTITQQRDEKRIFAGNDTAHTATGSSGIAKATPALTPLMLETTSGKLIAWDGLSAGTAVGVLVLPLEGTESQLTYWKSGTFATEALSWPENVDAVKKANAFTGSAISHAALP</sequence>
<dbReference type="AlphaFoldDB" id="A0A402WB86"/>
<dbReference type="EMBL" id="RSUV01000002">
    <property type="protein sequence ID" value="MIV42874.1"/>
    <property type="molecule type" value="Genomic_DNA"/>
</dbReference>
<comment type="caution">
    <text evidence="1">The sequence shown here is derived from an EMBL/GenBank/DDBJ whole genome shotgun (WGS) entry which is preliminary data.</text>
</comment>
<dbReference type="Pfam" id="PF02924">
    <property type="entry name" value="HDPD"/>
    <property type="match status" value="1"/>
</dbReference>
<name>A0A402WB86_SALER</name>
<organism evidence="1">
    <name type="scientific">Salmonella enterica</name>
    <name type="common">Salmonella choleraesuis</name>
    <dbReference type="NCBI Taxonomy" id="28901"/>
    <lineage>
        <taxon>Bacteria</taxon>
        <taxon>Pseudomonadati</taxon>
        <taxon>Pseudomonadota</taxon>
        <taxon>Gammaproteobacteria</taxon>
        <taxon>Enterobacterales</taxon>
        <taxon>Enterobacteriaceae</taxon>
        <taxon>Salmonella</taxon>
    </lineage>
</organism>